<dbReference type="InterPro" id="IPR034345">
    <property type="entry name" value="Gtt2-like_N"/>
</dbReference>
<evidence type="ECO:0000259" key="1">
    <source>
        <dbReference type="PROSITE" id="PS50404"/>
    </source>
</evidence>
<keyword evidence="4" id="KW-1185">Reference proteome</keyword>
<dbReference type="SFLD" id="SFLDG00358">
    <property type="entry name" value="Main_(cytGST)"/>
    <property type="match status" value="1"/>
</dbReference>
<dbReference type="PANTHER" id="PTHR44051">
    <property type="entry name" value="GLUTATHIONE S-TRANSFERASE-RELATED"/>
    <property type="match status" value="1"/>
</dbReference>
<dbReference type="EMBL" id="SPIA01000004">
    <property type="protein sequence ID" value="TFH67247.1"/>
    <property type="molecule type" value="Genomic_DNA"/>
</dbReference>
<dbReference type="Pfam" id="PF13409">
    <property type="entry name" value="GST_N_2"/>
    <property type="match status" value="1"/>
</dbReference>
<keyword evidence="3" id="KW-0808">Transferase</keyword>
<dbReference type="GO" id="GO:0016740">
    <property type="term" value="F:transferase activity"/>
    <property type="evidence" value="ECO:0007669"/>
    <property type="project" value="UniProtKB-KW"/>
</dbReference>
<feature type="domain" description="GST N-terminal" evidence="1">
    <location>
        <begin position="1"/>
        <end position="81"/>
    </location>
</feature>
<dbReference type="InterPro" id="IPR036249">
    <property type="entry name" value="Thioredoxin-like_sf"/>
</dbReference>
<name>A0A4Y8UHH8_9GAMM</name>
<dbReference type="InterPro" id="IPR004045">
    <property type="entry name" value="Glutathione_S-Trfase_N"/>
</dbReference>
<dbReference type="Gene3D" id="1.20.1050.10">
    <property type="match status" value="1"/>
</dbReference>
<dbReference type="InterPro" id="IPR010987">
    <property type="entry name" value="Glutathione-S-Trfase_C-like"/>
</dbReference>
<dbReference type="AlphaFoldDB" id="A0A4Y8UHH8"/>
<gene>
    <name evidence="3" type="ORF">E3W66_09510</name>
</gene>
<dbReference type="Pfam" id="PF00043">
    <property type="entry name" value="GST_C"/>
    <property type="match status" value="1"/>
</dbReference>
<protein>
    <submittedName>
        <fullName evidence="3">Glutathione S-transferase family protein</fullName>
    </submittedName>
</protein>
<dbReference type="Proteomes" id="UP000298133">
    <property type="component" value="Unassembled WGS sequence"/>
</dbReference>
<evidence type="ECO:0000313" key="4">
    <source>
        <dbReference type="Proteomes" id="UP000298133"/>
    </source>
</evidence>
<dbReference type="InterPro" id="IPR004046">
    <property type="entry name" value="GST_C"/>
</dbReference>
<dbReference type="PANTHER" id="PTHR44051:SF8">
    <property type="entry name" value="GLUTATHIONE S-TRANSFERASE GSTA"/>
    <property type="match status" value="1"/>
</dbReference>
<dbReference type="SUPFAM" id="SSF47616">
    <property type="entry name" value="GST C-terminal domain-like"/>
    <property type="match status" value="1"/>
</dbReference>
<dbReference type="CDD" id="cd03051">
    <property type="entry name" value="GST_N_GTT2_like"/>
    <property type="match status" value="1"/>
</dbReference>
<proteinExistence type="predicted"/>
<dbReference type="SFLD" id="SFLDS00019">
    <property type="entry name" value="Glutathione_Transferase_(cytos"/>
    <property type="match status" value="1"/>
</dbReference>
<evidence type="ECO:0000313" key="3">
    <source>
        <dbReference type="EMBL" id="TFH67247.1"/>
    </source>
</evidence>
<dbReference type="PROSITE" id="PS50405">
    <property type="entry name" value="GST_CTER"/>
    <property type="match status" value="1"/>
</dbReference>
<dbReference type="SUPFAM" id="SSF52833">
    <property type="entry name" value="Thioredoxin-like"/>
    <property type="match status" value="1"/>
</dbReference>
<dbReference type="OrthoDB" id="9810080at2"/>
<sequence>MKLYDFAPAPNPRRVRFFLAEKGVEVDNQQVDLTKGEQRSEAFRAINPAMDVPVLELDDGRCIHQVDAICRYLEELYPQNPLWGRDSFERAQVNIHNHQIMLNGLMAVAEAYRNTTPMFVDRAVPGPHNYAQSPELAARGMLRVANFFSDMDAHFAANQYVVGDYFSIADIQAVVVIDFAKWVKVRIAPEQQHLQRWYDQVSARPAAKA</sequence>
<dbReference type="InterPro" id="IPR036282">
    <property type="entry name" value="Glutathione-S-Trfase_C_sf"/>
</dbReference>
<dbReference type="Gene3D" id="3.40.30.10">
    <property type="entry name" value="Glutaredoxin"/>
    <property type="match status" value="1"/>
</dbReference>
<dbReference type="PROSITE" id="PS50404">
    <property type="entry name" value="GST_NTER"/>
    <property type="match status" value="1"/>
</dbReference>
<accession>A0A4Y8UHH8</accession>
<reference evidence="3 4" key="1">
    <citation type="submission" date="2019-03" db="EMBL/GenBank/DDBJ databases">
        <title>Draft genome of Gammaproteobacteria bacterium LSUCC0057, a member of the SAR92 clade.</title>
        <authorList>
            <person name="Lanclos V.C."/>
            <person name="Doiron C."/>
            <person name="Henson M.W."/>
            <person name="Thrash J.C."/>
        </authorList>
    </citation>
    <scope>NUCLEOTIDE SEQUENCE [LARGE SCALE GENOMIC DNA]</scope>
    <source>
        <strain evidence="3 4">LSUCC0057</strain>
    </source>
</reference>
<comment type="caution">
    <text evidence="3">The sequence shown here is derived from an EMBL/GenBank/DDBJ whole genome shotgun (WGS) entry which is preliminary data.</text>
</comment>
<organism evidence="3 4">
    <name type="scientific">Gammaproteobacteria bacterium LSUCC0057</name>
    <dbReference type="NCBI Taxonomy" id="2559237"/>
    <lineage>
        <taxon>Bacteria</taxon>
        <taxon>Pseudomonadati</taxon>
        <taxon>Pseudomonadota</taxon>
        <taxon>Gammaproteobacteria</taxon>
        <taxon>Cellvibrionales</taxon>
        <taxon>Porticoccaceae</taxon>
        <taxon>SAR92 clade</taxon>
    </lineage>
</organism>
<feature type="domain" description="GST C-terminal" evidence="2">
    <location>
        <begin position="86"/>
        <end position="209"/>
    </location>
</feature>
<dbReference type="InterPro" id="IPR040079">
    <property type="entry name" value="Glutathione_S-Trfase"/>
</dbReference>
<evidence type="ECO:0000259" key="2">
    <source>
        <dbReference type="PROSITE" id="PS50405"/>
    </source>
</evidence>